<dbReference type="InterPro" id="IPR050474">
    <property type="entry name" value="Hel308_SKI2-like"/>
</dbReference>
<dbReference type="PANTHER" id="PTHR47961:SF6">
    <property type="entry name" value="DNA-DIRECTED DNA POLYMERASE"/>
    <property type="match status" value="1"/>
</dbReference>
<keyword evidence="2" id="KW-0378">Hydrolase</keyword>
<evidence type="ECO:0000256" key="1">
    <source>
        <dbReference type="ARBA" id="ARBA00022741"/>
    </source>
</evidence>
<keyword evidence="1" id="KW-0547">Nucleotide-binding</keyword>
<evidence type="ECO:0000256" key="3">
    <source>
        <dbReference type="ARBA" id="ARBA00022806"/>
    </source>
</evidence>
<evidence type="ECO:0000313" key="7">
    <source>
        <dbReference type="EMBL" id="MEU2122772.1"/>
    </source>
</evidence>
<dbReference type="InterPro" id="IPR014001">
    <property type="entry name" value="Helicase_ATP-bd"/>
</dbReference>
<dbReference type="PANTHER" id="PTHR47961">
    <property type="entry name" value="DNA POLYMERASE THETA, PUTATIVE (AFU_ORTHOLOGUE AFUA_1G05260)-RELATED"/>
    <property type="match status" value="1"/>
</dbReference>
<dbReference type="Pfam" id="PF00271">
    <property type="entry name" value="Helicase_C"/>
    <property type="match status" value="1"/>
</dbReference>
<feature type="domain" description="Helicase C-terminal" evidence="6">
    <location>
        <begin position="500"/>
        <end position="746"/>
    </location>
</feature>
<dbReference type="SUPFAM" id="SSF52540">
    <property type="entry name" value="P-loop containing nucleoside triphosphate hydrolases"/>
    <property type="match status" value="1"/>
</dbReference>
<dbReference type="Gene3D" id="3.40.50.300">
    <property type="entry name" value="P-loop containing nucleotide triphosphate hydrolases"/>
    <property type="match status" value="2"/>
</dbReference>
<keyword evidence="4" id="KW-0067">ATP-binding</keyword>
<dbReference type="GO" id="GO:0004386">
    <property type="term" value="F:helicase activity"/>
    <property type="evidence" value="ECO:0007669"/>
    <property type="project" value="UniProtKB-KW"/>
</dbReference>
<dbReference type="EMBL" id="JBEYBR010000028">
    <property type="protein sequence ID" value="MEU2122772.1"/>
    <property type="molecule type" value="Genomic_DNA"/>
</dbReference>
<keyword evidence="8" id="KW-1185">Reference proteome</keyword>
<dbReference type="InterPro" id="IPR001650">
    <property type="entry name" value="Helicase_C-like"/>
</dbReference>
<evidence type="ECO:0000259" key="6">
    <source>
        <dbReference type="PROSITE" id="PS51194"/>
    </source>
</evidence>
<evidence type="ECO:0000313" key="8">
    <source>
        <dbReference type="Proteomes" id="UP001550535"/>
    </source>
</evidence>
<dbReference type="Pfam" id="PF00270">
    <property type="entry name" value="DEAD"/>
    <property type="match status" value="1"/>
</dbReference>
<sequence length="1364" mass="150920">MTSVQQTPAWLEPGWDALPLGRAGAGSSGGNRSAAARFGGDQYWLVRWTMYAELMEKAKYQGVRGQRTAADDSVLAWVGDSERLLHSELHEDLRTLPAIDLGRKLLDEVLLPTVIAADKEYSANTGTAEADLKTVIAWYYALTSSTAAKAEHEAAKRLNGRYGDITKTLTAARWERGLFEREQFPARSQDALQYLTLLLDQRFLPLRREASTFTVADLEALLPTKLAEKLREREQEMLKFRNANYDEPAVQQGISDSGRLEILQALLPLLARRVLQKKSMLVLGPTSSGKSYAGRIAASYCTHRNQKAIILMPIKALVTQAVQEWEEWLSDTDLRWNIVPGSRDYPDHDDALVRGDFDIAVMIPEKLAALLNRGMRLDNVGVVVADELQMLSADLRGTRLEMLLTRLRRAHPRIPIIALAAQLDKPSTERIRRWLEIDEEAVIRASMRPVPLEKIVRSGDSEERVLRTDGVTDELRPITDAGGTAATRSLGTMNPYQSRALTLCLDLLAERGNDGEFLNRGILCFVQARNHAETYAKIIQEAATTVKALGPVPPGLPYLGRFSTSLSPAEAEQRYRKFTRIPDSRERDQVIAALSTGIGFHTARLDPFLREEMEWGFRNGHIRLLFATDTLKLGINLPADVVVVASITTPNNVGTNSIIDRDTVAQRLGRAGRLGISQRGRGYLVIPSAPPPDGDYEFAADDEGELARHIEQTGGLDTVRRRALAALADRDAVFAHYIKYKERGLSVNSRLDHETLATLLLEHSKRVFKPQDRAELEAEVQKMFTLSLKAQEDGAAAQISSAAVVEQLVAKRLLSSPHSGRVRITALGRAIGHSGLPLSDAPGVERMAEALTEGAGHLTLLFAAAQTQQVEDTTTWIAIRSDLPLEAEAEQKRGVIQLAGLLAAGVPEDCDVAILPEMLQTVRLLVRDDDLIGSGAIADRLRDLLDLNRPEPPLNEINALLRATVLLLWMRGCPFPVIRKAVAVTVRHRPDKSSKTDTSSPPIHPTDVRALGENTSYVFDTVCDLVGVLPENNHFRLFERMSDAIAYGLPVELTALARLNLRATHRDRLVHLVPTVMKNDYTDLTALVRGNVRNPRIVAPSQKKLDQWQNQLFELGEYRKIVGELRARQEKTTEFGRTVVGEVSERKIAGHYTCQALVTNLTDDNVDNARAYLKIVLEALGLEVTVSGSDRLVIRSKLDPARSLTLLVANKEVTLADARRWAYDGLLVVACQGVSLDVFTAPLVETTRQSVVVEPSVLVETLYRVVELESPPDAREFGDEEDDPRLDPDDPMFADFDENAVEPGATYSFETGADRERTGERILHILHSAPPLLSRADASRLLDGVKMHLAEEGSTDQAGRGKSR</sequence>
<feature type="domain" description="Helicase ATP-binding" evidence="5">
    <location>
        <begin position="271"/>
        <end position="441"/>
    </location>
</feature>
<keyword evidence="3 7" id="KW-0347">Helicase</keyword>
<dbReference type="PROSITE" id="PS51194">
    <property type="entry name" value="HELICASE_CTER"/>
    <property type="match status" value="1"/>
</dbReference>
<accession>A0ABV2XA46</accession>
<dbReference type="SMART" id="SM00490">
    <property type="entry name" value="HELICc"/>
    <property type="match status" value="1"/>
</dbReference>
<proteinExistence type="predicted"/>
<comment type="caution">
    <text evidence="7">The sequence shown here is derived from an EMBL/GenBank/DDBJ whole genome shotgun (WGS) entry which is preliminary data.</text>
</comment>
<name>A0ABV2XA46_9NOCA</name>
<dbReference type="SMART" id="SM00487">
    <property type="entry name" value="DEXDc"/>
    <property type="match status" value="1"/>
</dbReference>
<evidence type="ECO:0000259" key="5">
    <source>
        <dbReference type="PROSITE" id="PS51192"/>
    </source>
</evidence>
<dbReference type="RefSeq" id="WP_084489314.1">
    <property type="nucleotide sequence ID" value="NZ_JBEYBM010000019.1"/>
</dbReference>
<dbReference type="InterPro" id="IPR011545">
    <property type="entry name" value="DEAD/DEAH_box_helicase_dom"/>
</dbReference>
<evidence type="ECO:0000256" key="2">
    <source>
        <dbReference type="ARBA" id="ARBA00022801"/>
    </source>
</evidence>
<protein>
    <submittedName>
        <fullName evidence="7">DEAD/DEAH box helicase</fullName>
    </submittedName>
</protein>
<evidence type="ECO:0000256" key="4">
    <source>
        <dbReference type="ARBA" id="ARBA00022840"/>
    </source>
</evidence>
<gene>
    <name evidence="7" type="ORF">ABZ507_13235</name>
</gene>
<organism evidence="7 8">
    <name type="scientific">Nocardia niwae</name>
    <dbReference type="NCBI Taxonomy" id="626084"/>
    <lineage>
        <taxon>Bacteria</taxon>
        <taxon>Bacillati</taxon>
        <taxon>Actinomycetota</taxon>
        <taxon>Actinomycetes</taxon>
        <taxon>Mycobacteriales</taxon>
        <taxon>Nocardiaceae</taxon>
        <taxon>Nocardia</taxon>
    </lineage>
</organism>
<dbReference type="PROSITE" id="PS51192">
    <property type="entry name" value="HELICASE_ATP_BIND_1"/>
    <property type="match status" value="1"/>
</dbReference>
<dbReference type="InterPro" id="IPR027417">
    <property type="entry name" value="P-loop_NTPase"/>
</dbReference>
<reference evidence="7 8" key="1">
    <citation type="submission" date="2024-06" db="EMBL/GenBank/DDBJ databases">
        <title>The Natural Products Discovery Center: Release of the First 8490 Sequenced Strains for Exploring Actinobacteria Biosynthetic Diversity.</title>
        <authorList>
            <person name="Kalkreuter E."/>
            <person name="Kautsar S.A."/>
            <person name="Yang D."/>
            <person name="Bader C.D."/>
            <person name="Teijaro C.N."/>
            <person name="Fluegel L."/>
            <person name="Davis C.M."/>
            <person name="Simpson J.R."/>
            <person name="Lauterbach L."/>
            <person name="Steele A.D."/>
            <person name="Gui C."/>
            <person name="Meng S."/>
            <person name="Li G."/>
            <person name="Viehrig K."/>
            <person name="Ye F."/>
            <person name="Su P."/>
            <person name="Kiefer A.F."/>
            <person name="Nichols A."/>
            <person name="Cepeda A.J."/>
            <person name="Yan W."/>
            <person name="Fan B."/>
            <person name="Jiang Y."/>
            <person name="Adhikari A."/>
            <person name="Zheng C.-J."/>
            <person name="Schuster L."/>
            <person name="Cowan T.M."/>
            <person name="Smanski M.J."/>
            <person name="Chevrette M.G."/>
            <person name="De Carvalho L.P.S."/>
            <person name="Shen B."/>
        </authorList>
    </citation>
    <scope>NUCLEOTIDE SEQUENCE [LARGE SCALE GENOMIC DNA]</scope>
    <source>
        <strain evidence="7 8">NPDC019434</strain>
    </source>
</reference>
<dbReference type="Proteomes" id="UP001550535">
    <property type="component" value="Unassembled WGS sequence"/>
</dbReference>